<protein>
    <submittedName>
        <fullName evidence="1">Uncharacterized protein</fullName>
    </submittedName>
</protein>
<accession>A0A1S7FY59</accession>
<keyword evidence="2" id="KW-1185">Reference proteome</keyword>
<proteinExistence type="predicted"/>
<organism evidence="1 2">
    <name type="scientific">Listeria weihenstephanensis</name>
    <dbReference type="NCBI Taxonomy" id="1006155"/>
    <lineage>
        <taxon>Bacteria</taxon>
        <taxon>Bacillati</taxon>
        <taxon>Bacillota</taxon>
        <taxon>Bacilli</taxon>
        <taxon>Bacillales</taxon>
        <taxon>Listeriaceae</taxon>
        <taxon>Listeria</taxon>
    </lineage>
</organism>
<gene>
    <name evidence="1" type="ORF">UE46_15930</name>
</gene>
<dbReference type="KEGG" id="lwi:UE46_15930"/>
<evidence type="ECO:0000313" key="2">
    <source>
        <dbReference type="Proteomes" id="UP000223060"/>
    </source>
</evidence>
<dbReference type="AlphaFoldDB" id="A0A1S7FY59"/>
<dbReference type="EMBL" id="CP011102">
    <property type="protein sequence ID" value="AQY52353.1"/>
    <property type="molecule type" value="Genomic_DNA"/>
</dbReference>
<sequence length="78" mass="8599">MFKHATGGLHARSALMHIGAVTLFVRNSPNKKNQLGGSWFKKGVIRTEAIRKRGVKLIAVLFTFSILQCIDENSPGFS</sequence>
<name>A0A1S7FY59_9LIST</name>
<dbReference type="Proteomes" id="UP000223060">
    <property type="component" value="Chromosome"/>
</dbReference>
<evidence type="ECO:0000313" key="1">
    <source>
        <dbReference type="EMBL" id="AQY52353.1"/>
    </source>
</evidence>
<reference evidence="2" key="1">
    <citation type="submission" date="2015-03" db="EMBL/GenBank/DDBJ databases">
        <authorList>
            <person name="Ferrari E."/>
            <person name="Walter M.C."/>
            <person name="Huptas C."/>
            <person name="Scherer S."/>
            <person name="Mueller-Herbst S."/>
        </authorList>
    </citation>
    <scope>NUCLEOTIDE SEQUENCE [LARGE SCALE GENOMIC DNA]</scope>
    <source>
        <strain evidence="2">LWP01</strain>
    </source>
</reference>